<dbReference type="EC" id="6.3.1.5" evidence="7"/>
<evidence type="ECO:0000256" key="7">
    <source>
        <dbReference type="RuleBase" id="RU003812"/>
    </source>
</evidence>
<keyword evidence="3 6" id="KW-0547">Nucleotide-binding</keyword>
<dbReference type="GO" id="GO:0005737">
    <property type="term" value="C:cytoplasm"/>
    <property type="evidence" value="ECO:0007669"/>
    <property type="project" value="InterPro"/>
</dbReference>
<gene>
    <name evidence="9" type="ORF">SAMN04488598_11245</name>
    <name evidence="10" type="ORF">SAMN04515652_11245</name>
</gene>
<evidence type="ECO:0000256" key="5">
    <source>
        <dbReference type="ARBA" id="ARBA00023027"/>
    </source>
</evidence>
<keyword evidence="4 6" id="KW-0067">ATP-binding</keyword>
<evidence type="ECO:0000256" key="6">
    <source>
        <dbReference type="RuleBase" id="RU003811"/>
    </source>
</evidence>
<evidence type="ECO:0000256" key="2">
    <source>
        <dbReference type="ARBA" id="ARBA00022598"/>
    </source>
</evidence>
<dbReference type="Proteomes" id="UP000199519">
    <property type="component" value="Unassembled WGS sequence"/>
</dbReference>
<dbReference type="PANTHER" id="PTHR23090">
    <property type="entry name" value="NH 3 /GLUTAMINE-DEPENDENT NAD + SYNTHETASE"/>
    <property type="match status" value="1"/>
</dbReference>
<evidence type="ECO:0000313" key="11">
    <source>
        <dbReference type="Proteomes" id="UP000198612"/>
    </source>
</evidence>
<dbReference type="UniPathway" id="UPA00253">
    <property type="reaction ID" value="UER00333"/>
</dbReference>
<dbReference type="NCBIfam" id="TIGR00552">
    <property type="entry name" value="nadE"/>
    <property type="match status" value="1"/>
</dbReference>
<dbReference type="CDD" id="cd00553">
    <property type="entry name" value="NAD_synthase"/>
    <property type="match status" value="1"/>
</dbReference>
<keyword evidence="5 6" id="KW-0520">NAD</keyword>
<evidence type="ECO:0000313" key="9">
    <source>
        <dbReference type="EMBL" id="SDF44296.1"/>
    </source>
</evidence>
<dbReference type="InterPro" id="IPR003694">
    <property type="entry name" value="NAD_synthase"/>
</dbReference>
<dbReference type="GO" id="GO:0009435">
    <property type="term" value="P:NAD+ biosynthetic process"/>
    <property type="evidence" value="ECO:0007669"/>
    <property type="project" value="UniProtKB-UniPathway"/>
</dbReference>
<dbReference type="GO" id="GO:0003952">
    <property type="term" value="F:NAD+ synthase (glutamine-hydrolyzing) activity"/>
    <property type="evidence" value="ECO:0007669"/>
    <property type="project" value="InterPro"/>
</dbReference>
<dbReference type="InterPro" id="IPR022310">
    <property type="entry name" value="NAD/GMP_synthase"/>
</dbReference>
<dbReference type="RefSeq" id="WP_089720045.1">
    <property type="nucleotide sequence ID" value="NZ_FNBJ01000012.1"/>
</dbReference>
<dbReference type="GO" id="GO:0008795">
    <property type="term" value="F:NAD+ synthase activity"/>
    <property type="evidence" value="ECO:0007669"/>
    <property type="project" value="UniProtKB-EC"/>
</dbReference>
<comment type="similarity">
    <text evidence="6">Belongs to the NAD synthetase family.</text>
</comment>
<accession>A0A1I0AHR4</accession>
<dbReference type="PANTHER" id="PTHR23090:SF9">
    <property type="entry name" value="GLUTAMINE-DEPENDENT NAD(+) SYNTHETASE"/>
    <property type="match status" value="1"/>
</dbReference>
<comment type="catalytic activity">
    <reaction evidence="7">
        <text>deamido-NAD(+) + NH4(+) + ATP = AMP + diphosphate + NAD(+) + H(+)</text>
        <dbReference type="Rhea" id="RHEA:21188"/>
        <dbReference type="ChEBI" id="CHEBI:15378"/>
        <dbReference type="ChEBI" id="CHEBI:28938"/>
        <dbReference type="ChEBI" id="CHEBI:30616"/>
        <dbReference type="ChEBI" id="CHEBI:33019"/>
        <dbReference type="ChEBI" id="CHEBI:57540"/>
        <dbReference type="ChEBI" id="CHEBI:58437"/>
        <dbReference type="ChEBI" id="CHEBI:456215"/>
        <dbReference type="EC" id="6.3.1.5"/>
    </reaction>
</comment>
<evidence type="ECO:0000256" key="3">
    <source>
        <dbReference type="ARBA" id="ARBA00022741"/>
    </source>
</evidence>
<dbReference type="GO" id="GO:0004359">
    <property type="term" value="F:glutaminase activity"/>
    <property type="evidence" value="ECO:0007669"/>
    <property type="project" value="InterPro"/>
</dbReference>
<comment type="pathway">
    <text evidence="1">Cofactor biosynthesis; NAD(+) biosynthesis.</text>
</comment>
<proteinExistence type="inferred from homology"/>
<sequence length="264" mass="29821">MIDQNLSQEIQNWMQQEVEKRNADGVVVGLSGGIDSSVVGALAKEAFGDDVLGIMLPANGTITKDVEYAELLADKFDIETLKVNMKEINEPLENRLQSIDIEENKREHWPQTKIPTTNPAEQNIQTRLRMMTLYYIAEKKNYVVMGTSNKSEILAGYYTLYGDGATDMRPIGDLNKTQVWELAEVLGVPEKIINRPPTGGCRGDESDRDEKEFGITYEDFDKIYESINNNDDLSKFDEGDVMRVKELIDAAKEKEDIPTFKIAE</sequence>
<keyword evidence="2 6" id="KW-0436">Ligase</keyword>
<evidence type="ECO:0000259" key="8">
    <source>
        <dbReference type="Pfam" id="PF02540"/>
    </source>
</evidence>
<dbReference type="SUPFAM" id="SSF52402">
    <property type="entry name" value="Adenine nucleotide alpha hydrolases-like"/>
    <property type="match status" value="1"/>
</dbReference>
<dbReference type="InterPro" id="IPR014729">
    <property type="entry name" value="Rossmann-like_a/b/a_fold"/>
</dbReference>
<organism evidence="10 11">
    <name type="scientific">Halanaerobium congolense</name>
    <dbReference type="NCBI Taxonomy" id="54121"/>
    <lineage>
        <taxon>Bacteria</taxon>
        <taxon>Bacillati</taxon>
        <taxon>Bacillota</taxon>
        <taxon>Clostridia</taxon>
        <taxon>Halanaerobiales</taxon>
        <taxon>Halanaerobiaceae</taxon>
        <taxon>Halanaerobium</taxon>
    </lineage>
</organism>
<keyword evidence="12" id="KW-1185">Reference proteome</keyword>
<name>A0A1I0AHR4_9FIRM</name>
<protein>
    <recommendedName>
        <fullName evidence="7">NH(3)-dependent NAD(+) synthetase</fullName>
        <ecNumber evidence="7">6.3.1.5</ecNumber>
    </recommendedName>
</protein>
<dbReference type="EMBL" id="FOHG01000012">
    <property type="protein sequence ID" value="SES93715.1"/>
    <property type="molecule type" value="Genomic_DNA"/>
</dbReference>
<evidence type="ECO:0000313" key="12">
    <source>
        <dbReference type="Proteomes" id="UP000199519"/>
    </source>
</evidence>
<dbReference type="Proteomes" id="UP000198612">
    <property type="component" value="Unassembled WGS sequence"/>
</dbReference>
<dbReference type="EMBL" id="FNBJ01000012">
    <property type="protein sequence ID" value="SDF44296.1"/>
    <property type="molecule type" value="Genomic_DNA"/>
</dbReference>
<reference evidence="11 12" key="1">
    <citation type="submission" date="2016-10" db="EMBL/GenBank/DDBJ databases">
        <authorList>
            <person name="Varghese N."/>
            <person name="Submissions S."/>
        </authorList>
    </citation>
    <scope>NUCLEOTIDE SEQUENCE [LARGE SCALE GENOMIC DNA]</scope>
    <source>
        <strain evidence="9 12">WG2</strain>
        <strain evidence="10 11">WG5</strain>
    </source>
</reference>
<evidence type="ECO:0000256" key="4">
    <source>
        <dbReference type="ARBA" id="ARBA00022840"/>
    </source>
</evidence>
<feature type="domain" description="NAD/GMP synthase" evidence="8">
    <location>
        <begin position="8"/>
        <end position="254"/>
    </location>
</feature>
<dbReference type="Pfam" id="PF02540">
    <property type="entry name" value="NAD_synthase"/>
    <property type="match status" value="1"/>
</dbReference>
<dbReference type="AlphaFoldDB" id="A0A1I0AHR4"/>
<dbReference type="Gene3D" id="3.40.50.620">
    <property type="entry name" value="HUPs"/>
    <property type="match status" value="1"/>
</dbReference>
<dbReference type="GO" id="GO:0005524">
    <property type="term" value="F:ATP binding"/>
    <property type="evidence" value="ECO:0007669"/>
    <property type="project" value="UniProtKB-KW"/>
</dbReference>
<evidence type="ECO:0000256" key="1">
    <source>
        <dbReference type="ARBA" id="ARBA00004790"/>
    </source>
</evidence>
<evidence type="ECO:0000313" key="10">
    <source>
        <dbReference type="EMBL" id="SES93715.1"/>
    </source>
</evidence>